<accession>A0A368PLL5</accession>
<dbReference type="InterPro" id="IPR032675">
    <property type="entry name" value="LRR_dom_sf"/>
</dbReference>
<dbReference type="PANTHER" id="PTHR34223">
    <property type="entry name" value="OS11G0201299 PROTEIN"/>
    <property type="match status" value="1"/>
</dbReference>
<dbReference type="InterPro" id="IPR036047">
    <property type="entry name" value="F-box-like_dom_sf"/>
</dbReference>
<dbReference type="Gene3D" id="3.80.10.10">
    <property type="entry name" value="Ribonuclease Inhibitor"/>
    <property type="match status" value="1"/>
</dbReference>
<dbReference type="SUPFAM" id="SSF81383">
    <property type="entry name" value="F-box domain"/>
    <property type="match status" value="1"/>
</dbReference>
<dbReference type="AlphaFoldDB" id="A0A368PLL5"/>
<dbReference type="InterPro" id="IPR053197">
    <property type="entry name" value="F-box_SCFL_complex_component"/>
</dbReference>
<dbReference type="InterPro" id="IPR001810">
    <property type="entry name" value="F-box_dom"/>
</dbReference>
<reference evidence="2" key="2">
    <citation type="submission" date="2015-07" db="EMBL/GenBank/DDBJ databases">
        <authorList>
            <person name="Noorani M."/>
        </authorList>
    </citation>
    <scope>NUCLEOTIDE SEQUENCE</scope>
    <source>
        <strain evidence="2">Yugu1</strain>
    </source>
</reference>
<sequence length="479" mass="54511">MEVPVAAPERGGDLIGALPDGVLEDIIGFLPAQDAVRTCVLARRWRHLWKSAKALHVVGGDGKFLESVKELREFVEYLLLSRGGAPLDTFELRFGNFGDFNFLGFSDEDLPSLKIWFWYVVTRKARVLRLRLHNDFEGFHALPELGGLPMASKHLTRLELHGVAVYRSFPDFSSCPALQHLEFNKCEFSLVKKISSDSLKYLSITESICGFYDSFRTHICAPNLVSLRLDKVYGCTPVLESMPSLVEAFVRIPENCLDQCGQWHANYWDCDCKSCDHHDNSVDGHDCCVLLKGLSEAKKLALFSCPVMYIFKRDLRCCPMFSKLKSLLLNKYWSEPDDLRALACIFEHSPVLEKLTLQLFLEVPTNVEEMKGSPDPAEVSAAISECLQIVKVKCEVFDEKVLNVLKFLRKLGIRLYDYHNKTVRLMFLSRVFVVEICHMPLLVNSCYITAKHLEIYDIFKSVQSNLIILNSHVLVQMIS</sequence>
<evidence type="ECO:0000259" key="1">
    <source>
        <dbReference type="Pfam" id="PF00646"/>
    </source>
</evidence>
<dbReference type="EMBL" id="CM003528">
    <property type="protein sequence ID" value="RCV06493.1"/>
    <property type="molecule type" value="Genomic_DNA"/>
</dbReference>
<dbReference type="OrthoDB" id="680974at2759"/>
<name>A0A368PLL5_SETIT</name>
<protein>
    <recommendedName>
        <fullName evidence="1">F-box domain-containing protein</fullName>
    </recommendedName>
</protein>
<proteinExistence type="predicted"/>
<organism evidence="2">
    <name type="scientific">Setaria italica</name>
    <name type="common">Foxtail millet</name>
    <name type="synonym">Panicum italicum</name>
    <dbReference type="NCBI Taxonomy" id="4555"/>
    <lineage>
        <taxon>Eukaryota</taxon>
        <taxon>Viridiplantae</taxon>
        <taxon>Streptophyta</taxon>
        <taxon>Embryophyta</taxon>
        <taxon>Tracheophyta</taxon>
        <taxon>Spermatophyta</taxon>
        <taxon>Magnoliopsida</taxon>
        <taxon>Liliopsida</taxon>
        <taxon>Poales</taxon>
        <taxon>Poaceae</taxon>
        <taxon>PACMAD clade</taxon>
        <taxon>Panicoideae</taxon>
        <taxon>Panicodae</taxon>
        <taxon>Paniceae</taxon>
        <taxon>Cenchrinae</taxon>
        <taxon>Setaria</taxon>
    </lineage>
</organism>
<dbReference type="SUPFAM" id="SSF52047">
    <property type="entry name" value="RNI-like"/>
    <property type="match status" value="1"/>
</dbReference>
<dbReference type="CDD" id="cd22160">
    <property type="entry name" value="F-box_AtFBL13-like"/>
    <property type="match status" value="1"/>
</dbReference>
<dbReference type="InterPro" id="IPR053781">
    <property type="entry name" value="F-box_AtFBL13-like"/>
</dbReference>
<dbReference type="Pfam" id="PF00646">
    <property type="entry name" value="F-box"/>
    <property type="match status" value="1"/>
</dbReference>
<reference evidence="2" key="1">
    <citation type="journal article" date="2012" name="Nat. Biotechnol.">
        <title>Reference genome sequence of the model plant Setaria.</title>
        <authorList>
            <person name="Bennetzen J.L."/>
            <person name="Schmutz J."/>
            <person name="Wang H."/>
            <person name="Percifield R."/>
            <person name="Hawkins J."/>
            <person name="Pontaroli A.C."/>
            <person name="Estep M."/>
            <person name="Feng L."/>
            <person name="Vaughn J.N."/>
            <person name="Grimwood J."/>
            <person name="Jenkins J."/>
            <person name="Barry K."/>
            <person name="Lindquist E."/>
            <person name="Hellsten U."/>
            <person name="Deshpande S."/>
            <person name="Wang X."/>
            <person name="Wu X."/>
            <person name="Mitros T."/>
            <person name="Triplett J."/>
            <person name="Yang X."/>
            <person name="Ye C.Y."/>
            <person name="Mauro-Herrera M."/>
            <person name="Wang L."/>
            <person name="Li P."/>
            <person name="Sharma M."/>
            <person name="Sharma R."/>
            <person name="Ronald P.C."/>
            <person name="Panaud O."/>
            <person name="Kellogg E.A."/>
            <person name="Brutnell T.P."/>
            <person name="Doust A.N."/>
            <person name="Tuskan G.A."/>
            <person name="Rokhsar D."/>
            <person name="Devos K.M."/>
        </authorList>
    </citation>
    <scope>NUCLEOTIDE SEQUENCE [LARGE SCALE GENOMIC DNA]</scope>
    <source>
        <strain evidence="2">Yugu1</strain>
    </source>
</reference>
<evidence type="ECO:0000313" key="2">
    <source>
        <dbReference type="EMBL" id="RCV06493.1"/>
    </source>
</evidence>
<dbReference type="PANTHER" id="PTHR34223:SF107">
    <property type="entry name" value="F-BOX DOMAIN-CONTAINING PROTEIN"/>
    <property type="match status" value="1"/>
</dbReference>
<gene>
    <name evidence="2" type="ORF">SETIT_1G167000v2</name>
</gene>
<feature type="domain" description="F-box" evidence="1">
    <location>
        <begin position="18"/>
        <end position="52"/>
    </location>
</feature>
<dbReference type="Gene3D" id="1.20.1280.50">
    <property type="match status" value="1"/>
</dbReference>